<proteinExistence type="predicted"/>
<dbReference type="EMBL" id="CP046400">
    <property type="protein sequence ID" value="QGY40257.1"/>
    <property type="molecule type" value="Genomic_DNA"/>
</dbReference>
<reference evidence="3 4" key="1">
    <citation type="submission" date="2019-11" db="EMBL/GenBank/DDBJ databases">
        <authorList>
            <person name="Zheng R.K."/>
            <person name="Sun C.M."/>
        </authorList>
    </citation>
    <scope>NUCLEOTIDE SEQUENCE [LARGE SCALE GENOMIC DNA]</scope>
    <source>
        <strain evidence="3 4">SRB007</strain>
    </source>
</reference>
<dbReference type="KEGG" id="psel:GM415_08990"/>
<accession>A0A6I6JJF8</accession>
<sequence length="467" mass="50332">MSRIVGQVITVVSFCLFLLVALPAAALDGGGDGGGGDGGGGGNDGSSMSGNMVEVDGWTKEVVKKHKSEVNSFLAQRKKDALSMPRNRYVDPADPDYVVLEFLMTGMWMNNEPLGEESLQAEEEEWNAEDHMAEEQVQASRAELEEFSRVYESIYGVKIEWDFSSTPEEESIGPRNPAPETGSNPASPEEAAVDPTDQHVADAIAKAPLGEDDTNEIPTGKISQDQLDEITANLSDKDKEVAKQMAEAYNKTKNYKPVSQERYDEILSNAPDEIQEGLRNLTDNNFSMRMDEDALLGFVQKANEDYGAYEKQKGDEAYVVEKSLEAVDETGQASQNALSFVPGVGWGWSTTLDGLRAGAEANKKGADWKGIIAEVVKKGGVSYVTNRAGGGNPFSNSKNVKGAAADIFSKEEDALGYAKQLAGYVAGQHVNRSMDNQVAPRSRSISGVDMGGYNGSVTTRGGHNVMK</sequence>
<evidence type="ECO:0000313" key="4">
    <source>
        <dbReference type="Proteomes" id="UP000428328"/>
    </source>
</evidence>
<keyword evidence="4" id="KW-1185">Reference proteome</keyword>
<evidence type="ECO:0000256" key="2">
    <source>
        <dbReference type="SAM" id="SignalP"/>
    </source>
</evidence>
<dbReference type="AlphaFoldDB" id="A0A6I6JJF8"/>
<dbReference type="RefSeq" id="WP_158947478.1">
    <property type="nucleotide sequence ID" value="NZ_CP046400.1"/>
</dbReference>
<name>A0A6I6JJF8_9BACT</name>
<feature type="chain" id="PRO_5026190080" evidence="2">
    <location>
        <begin position="27"/>
        <end position="467"/>
    </location>
</feature>
<feature type="region of interest" description="Disordered" evidence="1">
    <location>
        <begin position="165"/>
        <end position="195"/>
    </location>
</feature>
<protein>
    <submittedName>
        <fullName evidence="3">Uncharacterized protein</fullName>
    </submittedName>
</protein>
<keyword evidence="2" id="KW-0732">Signal</keyword>
<organism evidence="3 4">
    <name type="scientific">Pseudodesulfovibrio cashew</name>
    <dbReference type="NCBI Taxonomy" id="2678688"/>
    <lineage>
        <taxon>Bacteria</taxon>
        <taxon>Pseudomonadati</taxon>
        <taxon>Thermodesulfobacteriota</taxon>
        <taxon>Desulfovibrionia</taxon>
        <taxon>Desulfovibrionales</taxon>
        <taxon>Desulfovibrionaceae</taxon>
    </lineage>
</organism>
<gene>
    <name evidence="3" type="ORF">GM415_08990</name>
</gene>
<dbReference type="Proteomes" id="UP000428328">
    <property type="component" value="Chromosome"/>
</dbReference>
<evidence type="ECO:0000313" key="3">
    <source>
        <dbReference type="EMBL" id="QGY40257.1"/>
    </source>
</evidence>
<evidence type="ECO:0000256" key="1">
    <source>
        <dbReference type="SAM" id="MobiDB-lite"/>
    </source>
</evidence>
<feature type="region of interest" description="Disordered" evidence="1">
    <location>
        <begin position="206"/>
        <end position="225"/>
    </location>
</feature>
<feature type="region of interest" description="Disordered" evidence="1">
    <location>
        <begin position="435"/>
        <end position="467"/>
    </location>
</feature>
<feature type="signal peptide" evidence="2">
    <location>
        <begin position="1"/>
        <end position="26"/>
    </location>
</feature>